<organism evidence="7 8">
    <name type="scientific">Blepharisma stoltei</name>
    <dbReference type="NCBI Taxonomy" id="1481888"/>
    <lineage>
        <taxon>Eukaryota</taxon>
        <taxon>Sar</taxon>
        <taxon>Alveolata</taxon>
        <taxon>Ciliophora</taxon>
        <taxon>Postciliodesmatophora</taxon>
        <taxon>Heterotrichea</taxon>
        <taxon>Heterotrichida</taxon>
        <taxon>Blepharismidae</taxon>
        <taxon>Blepharisma</taxon>
    </lineage>
</organism>
<keyword evidence="4" id="KW-0862">Zinc</keyword>
<evidence type="ECO:0000256" key="4">
    <source>
        <dbReference type="ARBA" id="ARBA00022833"/>
    </source>
</evidence>
<dbReference type="Gene3D" id="3.30.160.60">
    <property type="entry name" value="Classic Zinc Finger"/>
    <property type="match status" value="2"/>
</dbReference>
<dbReference type="SMART" id="SM00355">
    <property type="entry name" value="ZnF_C2H2"/>
    <property type="match status" value="3"/>
</dbReference>
<evidence type="ECO:0000313" key="8">
    <source>
        <dbReference type="Proteomes" id="UP001162131"/>
    </source>
</evidence>
<dbReference type="EMBL" id="CAJZBQ010000013">
    <property type="protein sequence ID" value="CAG9314927.1"/>
    <property type="molecule type" value="Genomic_DNA"/>
</dbReference>
<keyword evidence="2" id="KW-0677">Repeat</keyword>
<protein>
    <recommendedName>
        <fullName evidence="6">C2H2-type domain-containing protein</fullName>
    </recommendedName>
</protein>
<name>A0AAU9IKB8_9CILI</name>
<keyword evidence="1" id="KW-0479">Metal-binding</keyword>
<feature type="domain" description="C2H2-type" evidence="6">
    <location>
        <begin position="113"/>
        <end position="141"/>
    </location>
</feature>
<evidence type="ECO:0000256" key="1">
    <source>
        <dbReference type="ARBA" id="ARBA00022723"/>
    </source>
</evidence>
<sequence>MIDEEMVLSAFEIELPASLKNTGFTTSFCDLSRLSFSSPRLLRDYMIAEFKIESEIVPFLNTELGLDPNTPTPLYTENISEVHSCPICYKIFNNRKGLNQHMGKKHSNSIKNSLCDICGKLFSHKYALKFHYQQVHETLKRVNCEKCSYVAYNKYRLKRHMKKHLSK</sequence>
<evidence type="ECO:0000256" key="2">
    <source>
        <dbReference type="ARBA" id="ARBA00022737"/>
    </source>
</evidence>
<dbReference type="InterPro" id="IPR013087">
    <property type="entry name" value="Znf_C2H2_type"/>
</dbReference>
<dbReference type="PANTHER" id="PTHR24379">
    <property type="entry name" value="KRAB AND ZINC FINGER DOMAIN-CONTAINING"/>
    <property type="match status" value="1"/>
</dbReference>
<keyword evidence="8" id="KW-1185">Reference proteome</keyword>
<evidence type="ECO:0000256" key="3">
    <source>
        <dbReference type="ARBA" id="ARBA00022771"/>
    </source>
</evidence>
<dbReference type="AlphaFoldDB" id="A0AAU9IKB8"/>
<gene>
    <name evidence="7" type="ORF">BSTOLATCC_MIC12705</name>
</gene>
<reference evidence="7" key="1">
    <citation type="submission" date="2021-09" db="EMBL/GenBank/DDBJ databases">
        <authorList>
            <consortium name="AG Swart"/>
            <person name="Singh M."/>
            <person name="Singh A."/>
            <person name="Seah K."/>
            <person name="Emmerich C."/>
        </authorList>
    </citation>
    <scope>NUCLEOTIDE SEQUENCE</scope>
    <source>
        <strain evidence="7">ATCC30299</strain>
    </source>
</reference>
<proteinExistence type="predicted"/>
<evidence type="ECO:0000259" key="6">
    <source>
        <dbReference type="PROSITE" id="PS50157"/>
    </source>
</evidence>
<dbReference type="PROSITE" id="PS00028">
    <property type="entry name" value="ZINC_FINGER_C2H2_1"/>
    <property type="match status" value="2"/>
</dbReference>
<keyword evidence="3 5" id="KW-0863">Zinc-finger</keyword>
<evidence type="ECO:0000256" key="5">
    <source>
        <dbReference type="PROSITE-ProRule" id="PRU00042"/>
    </source>
</evidence>
<accession>A0AAU9IKB8</accession>
<dbReference type="PANTHER" id="PTHR24379:SF121">
    <property type="entry name" value="C2H2-TYPE DOMAIN-CONTAINING PROTEIN"/>
    <property type="match status" value="1"/>
</dbReference>
<evidence type="ECO:0000313" key="7">
    <source>
        <dbReference type="EMBL" id="CAG9314927.1"/>
    </source>
</evidence>
<comment type="caution">
    <text evidence="7">The sequence shown here is derived from an EMBL/GenBank/DDBJ whole genome shotgun (WGS) entry which is preliminary data.</text>
</comment>
<dbReference type="InterPro" id="IPR036236">
    <property type="entry name" value="Znf_C2H2_sf"/>
</dbReference>
<dbReference type="SUPFAM" id="SSF57667">
    <property type="entry name" value="beta-beta-alpha zinc fingers"/>
    <property type="match status" value="2"/>
</dbReference>
<dbReference type="PROSITE" id="PS50157">
    <property type="entry name" value="ZINC_FINGER_C2H2_2"/>
    <property type="match status" value="2"/>
</dbReference>
<dbReference type="Proteomes" id="UP001162131">
    <property type="component" value="Unassembled WGS sequence"/>
</dbReference>
<feature type="domain" description="C2H2-type" evidence="6">
    <location>
        <begin position="83"/>
        <end position="111"/>
    </location>
</feature>
<dbReference type="Pfam" id="PF13894">
    <property type="entry name" value="zf-C2H2_4"/>
    <property type="match status" value="1"/>
</dbReference>
<dbReference type="GO" id="GO:0008270">
    <property type="term" value="F:zinc ion binding"/>
    <property type="evidence" value="ECO:0007669"/>
    <property type="project" value="UniProtKB-KW"/>
</dbReference>